<protein>
    <submittedName>
        <fullName evidence="1">Uncharacterized protein</fullName>
    </submittedName>
</protein>
<proteinExistence type="predicted"/>
<organism evidence="1 2">
    <name type="scientific">Monilinia fructicola</name>
    <name type="common">Brown rot fungus</name>
    <name type="synonym">Ciboria fructicola</name>
    <dbReference type="NCBI Taxonomy" id="38448"/>
    <lineage>
        <taxon>Eukaryota</taxon>
        <taxon>Fungi</taxon>
        <taxon>Dikarya</taxon>
        <taxon>Ascomycota</taxon>
        <taxon>Pezizomycotina</taxon>
        <taxon>Leotiomycetes</taxon>
        <taxon>Helotiales</taxon>
        <taxon>Sclerotiniaceae</taxon>
        <taxon>Monilinia</taxon>
    </lineage>
</organism>
<evidence type="ECO:0000313" key="1">
    <source>
        <dbReference type="EMBL" id="KAA8570057.1"/>
    </source>
</evidence>
<dbReference type="AlphaFoldDB" id="A0A5M9JMV8"/>
<evidence type="ECO:0000313" key="2">
    <source>
        <dbReference type="Proteomes" id="UP000322873"/>
    </source>
</evidence>
<dbReference type="EMBL" id="VICG01000007">
    <property type="protein sequence ID" value="KAA8570057.1"/>
    <property type="molecule type" value="Genomic_DNA"/>
</dbReference>
<accession>A0A5M9JMV8</accession>
<comment type="caution">
    <text evidence="1">The sequence shown here is derived from an EMBL/GenBank/DDBJ whole genome shotgun (WGS) entry which is preliminary data.</text>
</comment>
<name>A0A5M9JMV8_MONFR</name>
<gene>
    <name evidence="1" type="ORF">EYC84_002392</name>
</gene>
<reference evidence="1 2" key="1">
    <citation type="submission" date="2019-06" db="EMBL/GenBank/DDBJ databases">
        <title>Genome Sequence of the Brown Rot Fungal Pathogen Monilinia fructicola.</title>
        <authorList>
            <person name="De Miccolis Angelini R.M."/>
            <person name="Landi L."/>
            <person name="Abate D."/>
            <person name="Pollastro S."/>
            <person name="Romanazzi G."/>
            <person name="Faretra F."/>
        </authorList>
    </citation>
    <scope>NUCLEOTIDE SEQUENCE [LARGE SCALE GENOMIC DNA]</scope>
    <source>
        <strain evidence="1 2">Mfrc123</strain>
    </source>
</reference>
<sequence length="93" mass="10918">MNIHRLEFYPARTPCIYWFPEYSHAFKYISRAQRTYSDCWTVLIPSTRQVDTSRLEVEMNGLMGRGRGRGRGRTKGQDGWIVLLYGVNRISTE</sequence>
<keyword evidence="2" id="KW-1185">Reference proteome</keyword>
<dbReference type="Proteomes" id="UP000322873">
    <property type="component" value="Unassembled WGS sequence"/>
</dbReference>